<name>A0A8H3EWZ0_9LECA</name>
<dbReference type="GO" id="GO:0004674">
    <property type="term" value="F:protein serine/threonine kinase activity"/>
    <property type="evidence" value="ECO:0007669"/>
    <property type="project" value="UniProtKB-EC"/>
</dbReference>
<dbReference type="SMART" id="SM00220">
    <property type="entry name" value="S_TKc"/>
    <property type="match status" value="1"/>
</dbReference>
<dbReference type="InterPro" id="IPR008271">
    <property type="entry name" value="Ser/Thr_kinase_AS"/>
</dbReference>
<dbReference type="PANTHER" id="PTHR43671">
    <property type="entry name" value="SERINE/THREONINE-PROTEIN KINASE NEK"/>
    <property type="match status" value="1"/>
</dbReference>
<comment type="caution">
    <text evidence="7">The sequence shown here is derived from an EMBL/GenBank/DDBJ whole genome shotgun (WGS) entry which is preliminary data.</text>
</comment>
<dbReference type="GO" id="GO:0005524">
    <property type="term" value="F:ATP binding"/>
    <property type="evidence" value="ECO:0007669"/>
    <property type="project" value="UniProtKB-KW"/>
</dbReference>
<evidence type="ECO:0000313" key="8">
    <source>
        <dbReference type="Proteomes" id="UP000664521"/>
    </source>
</evidence>
<evidence type="ECO:0000259" key="6">
    <source>
        <dbReference type="PROSITE" id="PS50011"/>
    </source>
</evidence>
<reference evidence="7" key="1">
    <citation type="submission" date="2021-03" db="EMBL/GenBank/DDBJ databases">
        <authorList>
            <person name="Tagirdzhanova G."/>
        </authorList>
    </citation>
    <scope>NUCLEOTIDE SEQUENCE</scope>
</reference>
<dbReference type="AlphaFoldDB" id="A0A8H3EWZ0"/>
<protein>
    <recommendedName>
        <fullName evidence="1">non-specific serine/threonine protein kinase</fullName>
        <ecNumber evidence="1">2.7.11.1</ecNumber>
    </recommendedName>
</protein>
<proteinExistence type="predicted"/>
<keyword evidence="3" id="KW-0547">Nucleotide-binding</keyword>
<evidence type="ECO:0000256" key="1">
    <source>
        <dbReference type="ARBA" id="ARBA00012513"/>
    </source>
</evidence>
<dbReference type="OrthoDB" id="5986190at2759"/>
<dbReference type="InterPro" id="IPR000719">
    <property type="entry name" value="Prot_kinase_dom"/>
</dbReference>
<dbReference type="PANTHER" id="PTHR43671:SF13">
    <property type="entry name" value="SERINE_THREONINE-PROTEIN KINASE NEK2"/>
    <property type="match status" value="1"/>
</dbReference>
<dbReference type="InterPro" id="IPR050660">
    <property type="entry name" value="NEK_Ser/Thr_kinase"/>
</dbReference>
<sequence length="915" mass="102471">MEPINIQEAIHRKMHHIQNPSKMFISDSELRAVWEEYHLSAIFPAQRWTYEQWQQVRKEYLKVLSILIWINWMPLAENFRSIFFMQPGRSDANLPFTMEKLSFLAGSALTFFQFQFAFLPVVIQDKEEMYVHNLEPIERLPFIQEARDIGSGGFGDVTKVVIAPRCLLSKGLENPEAKAVACKSYRTDRSKDDFQKEVNNLNFLKEGLIQGGKRIMLHICAIVQGDNFMILLPLAELRDLDVFLRGGYIALDDTRDQRKVYDFSEEFPGMVPPNPLLHVALFNQLFEVASALVWLHEDLRILGSLDRYCAHMDLKPGNILITRDEKSQVGRWVISDFGISLFDKSTNRKALKVNSIRDVGPRLTSRAHQDEVIRGRGPYEPPEVSNKDVNGRKCDVWSFGCVLSDVLEFALGGTPSVDEFHSHRFCKDHLQNADDYFYQLKPSVKTIPRIRNESNTQVKKEVLDWFDTRSSPSSSPWVRDCIGLLKKMIVIDPVARASARDTMEGINGLMATHFRNGAILSQDVPGTAKTPPSRTPPPQVEIHLHSVPEVSLIEDQNSVPTIPEEGIIATVVVPPASDQSSTIAIAGLDPQECITLPSYGKAVDVAVSASGEHVALLYVGSARIYQIEKGVIAKPEIRLPSTTTWTRLCITAHYLAVYGIKKKTGDKEILMHDLRNTKREIMIPTSYEGRQVTQVHVSQREVVASLYGNCVLLTHLLLDSSEKLRLADDDTINQAAFGASGQWFLVWATGASSDCCYFWDVSIQPAVLHGTGRYHKDSAASTVFSIWPYTSVPACVLRESHGDTFVAQAFLSEPSLPRARQAIGLPDLLAACVLQDHSLLCVSKGKWIFSDREIHQLPLVQKGDDRRLVVSTSSGLGTAKTSVSQTARLVLVSTAGVLTVLICTRKGKVFKYQGR</sequence>
<evidence type="ECO:0000256" key="3">
    <source>
        <dbReference type="ARBA" id="ARBA00022741"/>
    </source>
</evidence>
<evidence type="ECO:0000313" key="7">
    <source>
        <dbReference type="EMBL" id="CAF9911792.1"/>
    </source>
</evidence>
<dbReference type="InterPro" id="IPR011009">
    <property type="entry name" value="Kinase-like_dom_sf"/>
</dbReference>
<dbReference type="Pfam" id="PF00069">
    <property type="entry name" value="Pkinase"/>
    <property type="match status" value="1"/>
</dbReference>
<dbReference type="EMBL" id="CAJPDS010000010">
    <property type="protein sequence ID" value="CAF9911792.1"/>
    <property type="molecule type" value="Genomic_DNA"/>
</dbReference>
<evidence type="ECO:0000256" key="2">
    <source>
        <dbReference type="ARBA" id="ARBA00022679"/>
    </source>
</evidence>
<dbReference type="PROSITE" id="PS50011">
    <property type="entry name" value="PROTEIN_KINASE_DOM"/>
    <property type="match status" value="1"/>
</dbReference>
<dbReference type="Proteomes" id="UP000664521">
    <property type="component" value="Unassembled WGS sequence"/>
</dbReference>
<evidence type="ECO:0000256" key="5">
    <source>
        <dbReference type="ARBA" id="ARBA00022840"/>
    </source>
</evidence>
<dbReference type="SUPFAM" id="SSF50978">
    <property type="entry name" value="WD40 repeat-like"/>
    <property type="match status" value="1"/>
</dbReference>
<evidence type="ECO:0000256" key="4">
    <source>
        <dbReference type="ARBA" id="ARBA00022777"/>
    </source>
</evidence>
<accession>A0A8H3EWZ0</accession>
<dbReference type="EC" id="2.7.11.1" evidence="1"/>
<feature type="domain" description="Protein kinase" evidence="6">
    <location>
        <begin position="143"/>
        <end position="510"/>
    </location>
</feature>
<keyword evidence="5" id="KW-0067">ATP-binding</keyword>
<keyword evidence="4" id="KW-0418">Kinase</keyword>
<dbReference type="SUPFAM" id="SSF56112">
    <property type="entry name" value="Protein kinase-like (PK-like)"/>
    <property type="match status" value="1"/>
</dbReference>
<dbReference type="Gene3D" id="1.10.510.10">
    <property type="entry name" value="Transferase(Phosphotransferase) domain 1"/>
    <property type="match status" value="1"/>
</dbReference>
<keyword evidence="8" id="KW-1185">Reference proteome</keyword>
<dbReference type="InterPro" id="IPR036322">
    <property type="entry name" value="WD40_repeat_dom_sf"/>
</dbReference>
<dbReference type="PROSITE" id="PS00108">
    <property type="entry name" value="PROTEIN_KINASE_ST"/>
    <property type="match status" value="1"/>
</dbReference>
<gene>
    <name evidence="7" type="ORF">HETSPECPRED_000446</name>
</gene>
<organism evidence="7 8">
    <name type="scientific">Heterodermia speciosa</name>
    <dbReference type="NCBI Taxonomy" id="116794"/>
    <lineage>
        <taxon>Eukaryota</taxon>
        <taxon>Fungi</taxon>
        <taxon>Dikarya</taxon>
        <taxon>Ascomycota</taxon>
        <taxon>Pezizomycotina</taxon>
        <taxon>Lecanoromycetes</taxon>
        <taxon>OSLEUM clade</taxon>
        <taxon>Lecanoromycetidae</taxon>
        <taxon>Caliciales</taxon>
        <taxon>Physciaceae</taxon>
        <taxon>Heterodermia</taxon>
    </lineage>
</organism>
<keyword evidence="2" id="KW-0808">Transferase</keyword>